<dbReference type="SUPFAM" id="SSF49401">
    <property type="entry name" value="Bacterial adhesins"/>
    <property type="match status" value="1"/>
</dbReference>
<gene>
    <name evidence="3" type="ORF">JRA39_003092</name>
    <name evidence="4" type="ORF">KDV35_10765</name>
</gene>
<evidence type="ECO:0000313" key="5">
    <source>
        <dbReference type="Proteomes" id="UP001495779"/>
    </source>
</evidence>
<dbReference type="RefSeq" id="WP_154623691.1">
    <property type="nucleotide sequence ID" value="NZ_CP095443.1"/>
</dbReference>
<feature type="domain" description="Fimbrial-type adhesion" evidence="2">
    <location>
        <begin position="32"/>
        <end position="176"/>
    </location>
</feature>
<dbReference type="Pfam" id="PF00419">
    <property type="entry name" value="Fimbrial"/>
    <property type="match status" value="1"/>
</dbReference>
<dbReference type="AlphaFoldDB" id="A0AAI9I1T3"/>
<evidence type="ECO:0000313" key="4">
    <source>
        <dbReference type="EMBL" id="MER5077329.1"/>
    </source>
</evidence>
<evidence type="ECO:0000256" key="1">
    <source>
        <dbReference type="SAM" id="SignalP"/>
    </source>
</evidence>
<dbReference type="GO" id="GO:0009289">
    <property type="term" value="C:pilus"/>
    <property type="evidence" value="ECO:0007669"/>
    <property type="project" value="InterPro"/>
</dbReference>
<organism evidence="3">
    <name type="scientific">Providencia stuartii</name>
    <dbReference type="NCBI Taxonomy" id="588"/>
    <lineage>
        <taxon>Bacteria</taxon>
        <taxon>Pseudomonadati</taxon>
        <taxon>Pseudomonadota</taxon>
        <taxon>Gammaproteobacteria</taxon>
        <taxon>Enterobacterales</taxon>
        <taxon>Morganellaceae</taxon>
        <taxon>Providencia</taxon>
    </lineage>
</organism>
<name>A0AAI9I1T3_PROST</name>
<dbReference type="Proteomes" id="UP001495779">
    <property type="component" value="Unassembled WGS sequence"/>
</dbReference>
<dbReference type="EMBL" id="JAGSRH010000013">
    <property type="protein sequence ID" value="MER5077329.1"/>
    <property type="molecule type" value="Genomic_DNA"/>
</dbReference>
<comment type="caution">
    <text evidence="3">The sequence shown here is derived from an EMBL/GenBank/DDBJ whole genome shotgun (WGS) entry which is preliminary data.</text>
</comment>
<dbReference type="InterPro" id="IPR008966">
    <property type="entry name" value="Adhesion_dom_sf"/>
</dbReference>
<evidence type="ECO:0000259" key="2">
    <source>
        <dbReference type="Pfam" id="PF00419"/>
    </source>
</evidence>
<dbReference type="InterPro" id="IPR036937">
    <property type="entry name" value="Adhesion_dom_fimbrial_sf"/>
</dbReference>
<dbReference type="InterPro" id="IPR050263">
    <property type="entry name" value="Bact_Fimbrial_Adh_Pro"/>
</dbReference>
<protein>
    <submittedName>
        <fullName evidence="3">Fimbrial protein</fullName>
    </submittedName>
</protein>
<reference evidence="4 5" key="1">
    <citation type="submission" date="2021-04" db="EMBL/GenBank/DDBJ databases">
        <title>Determining the burden of carbapenem-resistant Enterobacterales from a tertiary public heath setting in Bangladesh: a clinical, epidemiological, and molecular study.</title>
        <authorList>
            <person name="Farzana R."/>
            <person name="Walsh T.R."/>
        </authorList>
    </citation>
    <scope>NUCLEOTIDE SEQUENCE [LARGE SCALE GENOMIC DNA]</scope>
    <source>
        <strain evidence="5">dmpro_s316</strain>
        <strain evidence="4">Dmpro_s316</strain>
    </source>
</reference>
<feature type="signal peptide" evidence="1">
    <location>
        <begin position="1"/>
        <end position="20"/>
    </location>
</feature>
<dbReference type="InterPro" id="IPR000259">
    <property type="entry name" value="Adhesion_dom_fimbrial"/>
</dbReference>
<accession>A0AAI9I1T3</accession>
<reference evidence="3" key="2">
    <citation type="submission" date="2024-02" db="EMBL/GenBank/DDBJ databases">
        <authorList>
            <consortium name="Clinical and Environmental Microbiology Branch: Whole genome sequencing antimicrobial resistance pathogens in the healthcare setting"/>
        </authorList>
    </citation>
    <scope>NUCLEOTIDE SEQUENCE</scope>
    <source>
        <strain evidence="3">2020GO-00142</strain>
    </source>
</reference>
<dbReference type="PANTHER" id="PTHR33420:SF34">
    <property type="entry name" value="MINOR FIMBRIAL SUBUNIT"/>
    <property type="match status" value="1"/>
</dbReference>
<sequence>MIKTRRLLLLLLFLSNWSLAADFNSGRADVRINISATIVAPVCTVLGNNNQSPLFVNFDNVDFSDVESGTAYQDIQLKYSCAGSSVPANKVMNIYLYPTKYGTYTQVGNNVLRTSKEGLGISLTKENTNLDLNKWIPFGSHELEGSFILRASLITPDKSLLTEGSFDSTVAILMSYL</sequence>
<dbReference type="Gene3D" id="2.60.40.1090">
    <property type="entry name" value="Fimbrial-type adhesion domain"/>
    <property type="match status" value="1"/>
</dbReference>
<feature type="chain" id="PRO_5043281457" evidence="1">
    <location>
        <begin position="21"/>
        <end position="177"/>
    </location>
</feature>
<evidence type="ECO:0000313" key="3">
    <source>
        <dbReference type="EMBL" id="EMP9434005.1"/>
    </source>
</evidence>
<dbReference type="GO" id="GO:0043709">
    <property type="term" value="P:cell adhesion involved in single-species biofilm formation"/>
    <property type="evidence" value="ECO:0007669"/>
    <property type="project" value="TreeGrafter"/>
</dbReference>
<keyword evidence="1" id="KW-0732">Signal</keyword>
<dbReference type="PANTHER" id="PTHR33420">
    <property type="entry name" value="FIMBRIAL SUBUNIT ELFA-RELATED"/>
    <property type="match status" value="1"/>
</dbReference>
<dbReference type="EMBL" id="AAZDVE040000027">
    <property type="protein sequence ID" value="EMP9434005.1"/>
    <property type="molecule type" value="Genomic_DNA"/>
</dbReference>
<proteinExistence type="predicted"/>